<comment type="caution">
    <text evidence="2">The sequence shown here is derived from an EMBL/GenBank/DDBJ whole genome shotgun (WGS) entry which is preliminary data.</text>
</comment>
<dbReference type="InterPro" id="IPR011009">
    <property type="entry name" value="Kinase-like_dom_sf"/>
</dbReference>
<reference evidence="2" key="1">
    <citation type="submission" date="2022-06" db="EMBL/GenBank/DDBJ databases">
        <title>Uncovering the hologenomic basis of an extraordinary plant invasion.</title>
        <authorList>
            <person name="Bieker V.C."/>
            <person name="Martin M.D."/>
            <person name="Gilbert T."/>
            <person name="Hodgins K."/>
            <person name="Battlay P."/>
            <person name="Petersen B."/>
            <person name="Wilson J."/>
        </authorList>
    </citation>
    <scope>NUCLEOTIDE SEQUENCE</scope>
    <source>
        <strain evidence="2">AA19_3_7</strain>
        <tissue evidence="2">Leaf</tissue>
    </source>
</reference>
<dbReference type="InterPro" id="IPR025886">
    <property type="entry name" value="PP2-like"/>
</dbReference>
<feature type="domain" description="Protein kinase" evidence="1">
    <location>
        <begin position="21"/>
        <end position="289"/>
    </location>
</feature>
<dbReference type="Gene3D" id="1.10.510.10">
    <property type="entry name" value="Transferase(Phosphotransferase) domain 1"/>
    <property type="match status" value="1"/>
</dbReference>
<gene>
    <name evidence="2" type="ORF">M8C21_016683</name>
</gene>
<dbReference type="InterPro" id="IPR008271">
    <property type="entry name" value="Ser/Thr_kinase_AS"/>
</dbReference>
<dbReference type="InterPro" id="IPR045272">
    <property type="entry name" value="ANXUR1/2-like"/>
</dbReference>
<accession>A0AAD5D9P4</accession>
<dbReference type="Proteomes" id="UP001206925">
    <property type="component" value="Unassembled WGS sequence"/>
</dbReference>
<dbReference type="GO" id="GO:0005524">
    <property type="term" value="F:ATP binding"/>
    <property type="evidence" value="ECO:0007669"/>
    <property type="project" value="InterPro"/>
</dbReference>
<dbReference type="Pfam" id="PF07714">
    <property type="entry name" value="PK_Tyr_Ser-Thr"/>
    <property type="match status" value="1"/>
</dbReference>
<evidence type="ECO:0000313" key="2">
    <source>
        <dbReference type="EMBL" id="KAI7755610.1"/>
    </source>
</evidence>
<dbReference type="SUPFAM" id="SSF56112">
    <property type="entry name" value="Protein kinase-like (PK-like)"/>
    <property type="match status" value="1"/>
</dbReference>
<dbReference type="GO" id="GO:0004714">
    <property type="term" value="F:transmembrane receptor protein tyrosine kinase activity"/>
    <property type="evidence" value="ECO:0007669"/>
    <property type="project" value="InterPro"/>
</dbReference>
<dbReference type="Gene3D" id="3.30.200.20">
    <property type="entry name" value="Phosphorylase Kinase, domain 1"/>
    <property type="match status" value="1"/>
</dbReference>
<dbReference type="PANTHER" id="PTHR27003">
    <property type="entry name" value="OS07G0166700 PROTEIN"/>
    <property type="match status" value="1"/>
</dbReference>
<proteinExistence type="predicted"/>
<dbReference type="SMART" id="SM00220">
    <property type="entry name" value="S_TKc"/>
    <property type="match status" value="1"/>
</dbReference>
<dbReference type="EMBL" id="JAMZMK010000976">
    <property type="protein sequence ID" value="KAI7755610.1"/>
    <property type="molecule type" value="Genomic_DNA"/>
</dbReference>
<dbReference type="Pfam" id="PF14299">
    <property type="entry name" value="PP2"/>
    <property type="match status" value="1"/>
</dbReference>
<dbReference type="InterPro" id="IPR001245">
    <property type="entry name" value="Ser-Thr/Tyr_kinase_cat_dom"/>
</dbReference>
<dbReference type="AlphaFoldDB" id="A0AAD5D9P4"/>
<protein>
    <recommendedName>
        <fullName evidence="1">Protein kinase domain-containing protein</fullName>
    </recommendedName>
</protein>
<dbReference type="InterPro" id="IPR000719">
    <property type="entry name" value="Prot_kinase_dom"/>
</dbReference>
<name>A0AAD5D9P4_AMBAR</name>
<dbReference type="GO" id="GO:0009506">
    <property type="term" value="C:plasmodesma"/>
    <property type="evidence" value="ECO:0007669"/>
    <property type="project" value="TreeGrafter"/>
</dbReference>
<organism evidence="2 3">
    <name type="scientific">Ambrosia artemisiifolia</name>
    <name type="common">Common ragweed</name>
    <dbReference type="NCBI Taxonomy" id="4212"/>
    <lineage>
        <taxon>Eukaryota</taxon>
        <taxon>Viridiplantae</taxon>
        <taxon>Streptophyta</taxon>
        <taxon>Embryophyta</taxon>
        <taxon>Tracheophyta</taxon>
        <taxon>Spermatophyta</taxon>
        <taxon>Magnoliopsida</taxon>
        <taxon>eudicotyledons</taxon>
        <taxon>Gunneridae</taxon>
        <taxon>Pentapetalae</taxon>
        <taxon>asterids</taxon>
        <taxon>campanulids</taxon>
        <taxon>Asterales</taxon>
        <taxon>Asteraceae</taxon>
        <taxon>Asteroideae</taxon>
        <taxon>Heliantheae alliance</taxon>
        <taxon>Heliantheae</taxon>
        <taxon>Ambrosia</taxon>
    </lineage>
</organism>
<feature type="non-terminal residue" evidence="2">
    <location>
        <position position="1"/>
    </location>
</feature>
<dbReference type="PROSITE" id="PS50011">
    <property type="entry name" value="PROTEIN_KINASE_DOM"/>
    <property type="match status" value="1"/>
</dbReference>
<evidence type="ECO:0000259" key="1">
    <source>
        <dbReference type="PROSITE" id="PS50011"/>
    </source>
</evidence>
<dbReference type="GO" id="GO:0005886">
    <property type="term" value="C:plasma membrane"/>
    <property type="evidence" value="ECO:0007669"/>
    <property type="project" value="TreeGrafter"/>
</dbReference>
<evidence type="ECO:0000313" key="3">
    <source>
        <dbReference type="Proteomes" id="UP001206925"/>
    </source>
</evidence>
<dbReference type="PANTHER" id="PTHR27003:SF471">
    <property type="entry name" value="VASCULAR ENDOTHELIAL GROWTH FACTOR RECEPTOR 2 (VEGFR2)-RELATED"/>
    <property type="match status" value="1"/>
</dbReference>
<dbReference type="PROSITE" id="PS00108">
    <property type="entry name" value="PROTEIN_KINASE_ST"/>
    <property type="match status" value="1"/>
</dbReference>
<keyword evidence="3" id="KW-1185">Reference proteome</keyword>
<sequence>ENQRKSLQFSLKDIELATENFNQKNWFGRGRYWEAYKGELPHASANTTIVAKRWNSNFDDQFRTEHDILLKRKHKNIIGLVGYCNEMNEKIIVYEHASKGSLDKYLNDSNLKWMKRLQISIDVASALEFLHGGDLTLKKVVHRDLKSHNILLNDDWDAKISNLELSSLDSSDQDMEHITDDAFLDPQYKQGFLTEKSDIYSFGVILFEVFCGRLAWVEGCEDNIKSLGPLAKQYYEQGKLDEIVFGGIKEQIVSQSLTTFAEVAYQCLHEDGYKRPEAREVVIQLKKALEFQEDFEIWETKLPRDYKEILQLSETPEIYHTKKKKDIYMELSNGILLPKEKLWYILSNNGKANKMVSATLFSYENHDSHRWRSIQKSRYRTVAKILDVSNLKIQVTINNKFLSPEVVYGAYLVFKFCDPRIFLGKCMYMNLKYTNGTKTLNSYFATRRDEEWMMIELYRFSNHKEDVTFSFLLDSFSRYYCRSGAIYIEGIEFLAIENASGI</sequence>